<name>A0A921IPA9_9ACTN</name>
<protein>
    <submittedName>
        <fullName evidence="2">SocA family protein</fullName>
    </submittedName>
</protein>
<proteinExistence type="predicted"/>
<organism evidence="2 3">
    <name type="scientific">Collinsella ihumii</name>
    <dbReference type="NCBI Taxonomy" id="1720204"/>
    <lineage>
        <taxon>Bacteria</taxon>
        <taxon>Bacillati</taxon>
        <taxon>Actinomycetota</taxon>
        <taxon>Coriobacteriia</taxon>
        <taxon>Coriobacteriales</taxon>
        <taxon>Coriobacteriaceae</taxon>
        <taxon>Collinsella</taxon>
    </lineage>
</organism>
<reference evidence="2" key="1">
    <citation type="journal article" date="2021" name="PeerJ">
        <title>Extensive microbial diversity within the chicken gut microbiome revealed by metagenomics and culture.</title>
        <authorList>
            <person name="Gilroy R."/>
            <person name="Ravi A."/>
            <person name="Getino M."/>
            <person name="Pursley I."/>
            <person name="Horton D.L."/>
            <person name="Alikhan N.F."/>
            <person name="Baker D."/>
            <person name="Gharbi K."/>
            <person name="Hall N."/>
            <person name="Watson M."/>
            <person name="Adriaenssens E.M."/>
            <person name="Foster-Nyarko E."/>
            <person name="Jarju S."/>
            <person name="Secka A."/>
            <person name="Antonio M."/>
            <person name="Oren A."/>
            <person name="Chaudhuri R.R."/>
            <person name="La Ragione R."/>
            <person name="Hildebrand F."/>
            <person name="Pallen M.J."/>
        </authorList>
    </citation>
    <scope>NUCLEOTIDE SEQUENCE</scope>
    <source>
        <strain evidence="2">ChiGjej2B2-7701</strain>
    </source>
</reference>
<dbReference type="AlphaFoldDB" id="A0A921IPA9"/>
<evidence type="ECO:0000313" key="2">
    <source>
        <dbReference type="EMBL" id="HJG30228.1"/>
    </source>
</evidence>
<dbReference type="InterPro" id="IPR025272">
    <property type="entry name" value="SocA_Panacea"/>
</dbReference>
<dbReference type="Pfam" id="PF13274">
    <property type="entry name" value="SocA_Panacea"/>
    <property type="match status" value="1"/>
</dbReference>
<dbReference type="EMBL" id="DYVF01000020">
    <property type="protein sequence ID" value="HJG30228.1"/>
    <property type="molecule type" value="Genomic_DNA"/>
</dbReference>
<accession>A0A921IPA9</accession>
<reference evidence="2" key="2">
    <citation type="submission" date="2021-09" db="EMBL/GenBank/DDBJ databases">
        <authorList>
            <person name="Gilroy R."/>
        </authorList>
    </citation>
    <scope>NUCLEOTIDE SEQUENCE</scope>
    <source>
        <strain evidence="2">ChiGjej2B2-7701</strain>
    </source>
</reference>
<feature type="domain" description="Antitoxin SocA-like Panacea" evidence="1">
    <location>
        <begin position="20"/>
        <end position="58"/>
    </location>
</feature>
<gene>
    <name evidence="2" type="ORF">K8U80_02400</name>
</gene>
<evidence type="ECO:0000313" key="3">
    <source>
        <dbReference type="Proteomes" id="UP000746751"/>
    </source>
</evidence>
<evidence type="ECO:0000259" key="1">
    <source>
        <dbReference type="Pfam" id="PF13274"/>
    </source>
</evidence>
<sequence>MVYEVAHTHRGRRSIVAADIPGNPEAVSAEDRAVIDAVLESYGSLSGDELEQLSHSEEP</sequence>
<comment type="caution">
    <text evidence="2">The sequence shown here is derived from an EMBL/GenBank/DDBJ whole genome shotgun (WGS) entry which is preliminary data.</text>
</comment>
<dbReference type="Proteomes" id="UP000746751">
    <property type="component" value="Unassembled WGS sequence"/>
</dbReference>